<keyword evidence="1" id="KW-0732">Signal</keyword>
<evidence type="ECO:0008006" key="4">
    <source>
        <dbReference type="Google" id="ProtNLM"/>
    </source>
</evidence>
<dbReference type="OrthoDB" id="5837485at2759"/>
<proteinExistence type="predicted"/>
<reference evidence="2 3" key="1">
    <citation type="submission" date="2018-08" db="EMBL/GenBank/DDBJ databases">
        <authorList>
            <person name="Laetsch R D."/>
            <person name="Stevens L."/>
            <person name="Kumar S."/>
            <person name="Blaxter L. M."/>
        </authorList>
    </citation>
    <scope>NUCLEOTIDE SEQUENCE [LARGE SCALE GENOMIC DNA]</scope>
</reference>
<gene>
    <name evidence="2" type="ORF">NAV_LOCUS4574</name>
</gene>
<protein>
    <recommendedName>
        <fullName evidence="4">CW-type domain-containing protein</fullName>
    </recommendedName>
</protein>
<accession>A0A498SCB0</accession>
<evidence type="ECO:0000256" key="1">
    <source>
        <dbReference type="SAM" id="SignalP"/>
    </source>
</evidence>
<keyword evidence="3" id="KW-1185">Reference proteome</keyword>
<sequence length="239" mass="27549">MTILIILLYKLIGTKTTEIGRLIQENKILNEKKSVAPFIECVYKKSREYSTVSCGEDDDSYAFISRFHESVSTNFRCVDRVDVLPCLSTDNVLLFNHTRLEKFPQCAGLNNIRLKNSITQSTPIVAPSINITEYQGKILRPKDFLVKCPKCAIKSFFGWRDTDDAEDRRCARELKTYSLGWPQHARFCDEEDMHDEPDFCRLHDLLLEKLGGGMEESNELNFVNSADEKKPLREQMQLP</sequence>
<dbReference type="Proteomes" id="UP000276991">
    <property type="component" value="Unassembled WGS sequence"/>
</dbReference>
<organism evidence="2 3">
    <name type="scientific">Acanthocheilonema viteae</name>
    <name type="common">Filarial nematode worm</name>
    <name type="synonym">Dipetalonema viteae</name>
    <dbReference type="NCBI Taxonomy" id="6277"/>
    <lineage>
        <taxon>Eukaryota</taxon>
        <taxon>Metazoa</taxon>
        <taxon>Ecdysozoa</taxon>
        <taxon>Nematoda</taxon>
        <taxon>Chromadorea</taxon>
        <taxon>Rhabditida</taxon>
        <taxon>Spirurina</taxon>
        <taxon>Spiruromorpha</taxon>
        <taxon>Filarioidea</taxon>
        <taxon>Onchocercidae</taxon>
        <taxon>Acanthocheilonema</taxon>
    </lineage>
</organism>
<feature type="chain" id="PRO_5019744711" description="CW-type domain-containing protein" evidence="1">
    <location>
        <begin position="17"/>
        <end position="239"/>
    </location>
</feature>
<dbReference type="AlphaFoldDB" id="A0A498SCB0"/>
<dbReference type="EMBL" id="UPTC01000695">
    <property type="protein sequence ID" value="VBB29783.1"/>
    <property type="molecule type" value="Genomic_DNA"/>
</dbReference>
<feature type="signal peptide" evidence="1">
    <location>
        <begin position="1"/>
        <end position="16"/>
    </location>
</feature>
<evidence type="ECO:0000313" key="3">
    <source>
        <dbReference type="Proteomes" id="UP000276991"/>
    </source>
</evidence>
<name>A0A498SCB0_ACAVI</name>
<evidence type="ECO:0000313" key="2">
    <source>
        <dbReference type="EMBL" id="VBB29783.1"/>
    </source>
</evidence>